<dbReference type="GO" id="GO:0046982">
    <property type="term" value="F:protein heterodimerization activity"/>
    <property type="evidence" value="ECO:0007669"/>
    <property type="project" value="InterPro"/>
</dbReference>
<dbReference type="PANTHER" id="PTHR15138:SF22">
    <property type="entry name" value="TAFH DOMAIN-CONTAINING PROTEIN"/>
    <property type="match status" value="1"/>
</dbReference>
<dbReference type="InterPro" id="IPR007900">
    <property type="entry name" value="TAF4_C"/>
</dbReference>
<reference evidence="8" key="1">
    <citation type="submission" date="2025-08" db="UniProtKB">
        <authorList>
            <consortium name="Ensembl"/>
        </authorList>
    </citation>
    <scope>IDENTIFICATION</scope>
</reference>
<dbReference type="Proteomes" id="UP000694427">
    <property type="component" value="Unplaced"/>
</dbReference>
<evidence type="ECO:0000256" key="4">
    <source>
        <dbReference type="ARBA" id="ARBA00023163"/>
    </source>
</evidence>
<organism evidence="8 9">
    <name type="scientific">Cyprinus carpio</name>
    <name type="common">Common carp</name>
    <dbReference type="NCBI Taxonomy" id="7962"/>
    <lineage>
        <taxon>Eukaryota</taxon>
        <taxon>Metazoa</taxon>
        <taxon>Chordata</taxon>
        <taxon>Craniata</taxon>
        <taxon>Vertebrata</taxon>
        <taxon>Euteleostomi</taxon>
        <taxon>Actinopterygii</taxon>
        <taxon>Neopterygii</taxon>
        <taxon>Teleostei</taxon>
        <taxon>Ostariophysi</taxon>
        <taxon>Cypriniformes</taxon>
        <taxon>Cyprinidae</taxon>
        <taxon>Cyprininae</taxon>
        <taxon>Cyprinus</taxon>
    </lineage>
</organism>
<feature type="compositionally biased region" description="Polar residues" evidence="6">
    <location>
        <begin position="378"/>
        <end position="388"/>
    </location>
</feature>
<evidence type="ECO:0000256" key="6">
    <source>
        <dbReference type="SAM" id="MobiDB-lite"/>
    </source>
</evidence>
<feature type="compositionally biased region" description="Low complexity" evidence="6">
    <location>
        <begin position="401"/>
        <end position="416"/>
    </location>
</feature>
<keyword evidence="5" id="KW-0539">Nucleus</keyword>
<feature type="compositionally biased region" description="Low complexity" evidence="6">
    <location>
        <begin position="73"/>
        <end position="83"/>
    </location>
</feature>
<evidence type="ECO:0000313" key="9">
    <source>
        <dbReference type="Proteomes" id="UP000694427"/>
    </source>
</evidence>
<protein>
    <recommendedName>
        <fullName evidence="7">TAFH domain-containing protein</fullName>
    </recommendedName>
</protein>
<comment type="subcellular location">
    <subcellularLocation>
        <location evidence="1">Nucleus</location>
    </subcellularLocation>
</comment>
<feature type="domain" description="TAFH" evidence="7">
    <location>
        <begin position="469"/>
        <end position="566"/>
    </location>
</feature>
<feature type="compositionally biased region" description="Basic and acidic residues" evidence="6">
    <location>
        <begin position="87"/>
        <end position="111"/>
    </location>
</feature>
<dbReference type="InterPro" id="IPR037249">
    <property type="entry name" value="TAFH/NHR1_dom_sf"/>
</dbReference>
<dbReference type="GO" id="GO:0006355">
    <property type="term" value="P:regulation of DNA-templated transcription"/>
    <property type="evidence" value="ECO:0007669"/>
    <property type="project" value="UniProtKB-ARBA"/>
</dbReference>
<accession>A0A8C1G906</accession>
<evidence type="ECO:0000256" key="3">
    <source>
        <dbReference type="ARBA" id="ARBA00023015"/>
    </source>
</evidence>
<dbReference type="InterPro" id="IPR045144">
    <property type="entry name" value="TAF4"/>
</dbReference>
<dbReference type="Gene3D" id="1.10.20.10">
    <property type="entry name" value="Histone, subunit A"/>
    <property type="match status" value="1"/>
</dbReference>
<dbReference type="SUPFAM" id="SSF47113">
    <property type="entry name" value="Histone-fold"/>
    <property type="match status" value="1"/>
</dbReference>
<dbReference type="CDD" id="cd08045">
    <property type="entry name" value="HFD_TAF4"/>
    <property type="match status" value="1"/>
</dbReference>
<feature type="region of interest" description="Disordered" evidence="6">
    <location>
        <begin position="436"/>
        <end position="460"/>
    </location>
</feature>
<dbReference type="GO" id="GO:0005669">
    <property type="term" value="C:transcription factor TFIID complex"/>
    <property type="evidence" value="ECO:0007669"/>
    <property type="project" value="InterPro"/>
</dbReference>
<feature type="region of interest" description="Disordered" evidence="6">
    <location>
        <begin position="133"/>
        <end position="191"/>
    </location>
</feature>
<dbReference type="SUPFAM" id="SSF158553">
    <property type="entry name" value="TAFH domain-like"/>
    <property type="match status" value="1"/>
</dbReference>
<dbReference type="FunFam" id="1.10.20.10:FF:000015">
    <property type="entry name" value="Transcription initiation factor TFIID subunit 4B"/>
    <property type="match status" value="1"/>
</dbReference>
<evidence type="ECO:0000256" key="5">
    <source>
        <dbReference type="ARBA" id="ARBA00023242"/>
    </source>
</evidence>
<dbReference type="PROSITE" id="PS51119">
    <property type="entry name" value="TAFH"/>
    <property type="match status" value="1"/>
</dbReference>
<dbReference type="GO" id="GO:0006367">
    <property type="term" value="P:transcription initiation at RNA polymerase II promoter"/>
    <property type="evidence" value="ECO:0007669"/>
    <property type="project" value="TreeGrafter"/>
</dbReference>
<dbReference type="GO" id="GO:0003677">
    <property type="term" value="F:DNA binding"/>
    <property type="evidence" value="ECO:0007669"/>
    <property type="project" value="TreeGrafter"/>
</dbReference>
<feature type="compositionally biased region" description="Low complexity" evidence="6">
    <location>
        <begin position="558"/>
        <end position="574"/>
    </location>
</feature>
<feature type="region of interest" description="Disordered" evidence="6">
    <location>
        <begin position="245"/>
        <end position="281"/>
    </location>
</feature>
<feature type="compositionally biased region" description="Low complexity" evidence="6">
    <location>
        <begin position="448"/>
        <end position="460"/>
    </location>
</feature>
<proteinExistence type="inferred from homology"/>
<feature type="compositionally biased region" description="Low complexity" evidence="6">
    <location>
        <begin position="261"/>
        <end position="281"/>
    </location>
</feature>
<keyword evidence="9" id="KW-1185">Reference proteome</keyword>
<dbReference type="Pfam" id="PF07531">
    <property type="entry name" value="TAFH"/>
    <property type="match status" value="1"/>
</dbReference>
<reference evidence="8" key="2">
    <citation type="submission" date="2025-09" db="UniProtKB">
        <authorList>
            <consortium name="Ensembl"/>
        </authorList>
    </citation>
    <scope>IDENTIFICATION</scope>
</reference>
<feature type="compositionally biased region" description="Low complexity" evidence="6">
    <location>
        <begin position="162"/>
        <end position="189"/>
    </location>
</feature>
<evidence type="ECO:0000259" key="7">
    <source>
        <dbReference type="PROSITE" id="PS51119"/>
    </source>
</evidence>
<dbReference type="InterPro" id="IPR003894">
    <property type="entry name" value="TAFH_NHR1"/>
</dbReference>
<keyword evidence="3" id="KW-0805">Transcription regulation</keyword>
<evidence type="ECO:0000256" key="1">
    <source>
        <dbReference type="ARBA" id="ARBA00004123"/>
    </source>
</evidence>
<dbReference type="Ensembl" id="ENSCCRT00010005891.1">
    <property type="protein sequence ID" value="ENSCCRP00010005441.1"/>
    <property type="gene ID" value="ENSCCRG00010002220.1"/>
</dbReference>
<dbReference type="InterPro" id="IPR009072">
    <property type="entry name" value="Histone-fold"/>
</dbReference>
<feature type="region of interest" description="Disordered" evidence="6">
    <location>
        <begin position="558"/>
        <end position="585"/>
    </location>
</feature>
<sequence>MAGTSDPLEDMLFSEVDEKAVSDLVGSLESQLVGQSEPPAAQPENARPGSAKQQQAGGTAQLPAPVDSPAEPQQQAQQQQNARKAARNPDSDPKDASTDKHSKALEKESPLKSHGSIIIITTAAAAAAAAAAASDAPAPGNKGESPRDTRKKHPGNTRALRSAASHSLNGNGGAAASASPSTSSPGSATFTVSSNPQAIALDRGTPTIALHRLPRHIIASIAQNGNGTSVSALVQQGARIGAAGAQVNHSNPPADAPGNNAKPAATSAPPTAATAAPVKPAVSAAPVIRPAQTQPQTQTQPPAQQRVVTPQLIVRPPQQQTTIQLPPGFTIPPGMVLVRTEMGQLVMVPQQALAQAQAQNSVSPRPSTPTSVATFRVTTPQSPVSTQAIRPAPAAQTKPVQSSSPSATAQTSTAAGPAEGPVAAAVAVTAPQQVQPALGPQGPLTQMPLAPQSAAAPAPGAPLVSQEMQENVKKCKNFLATLIKLASHNSPSPETSRNVKALVQDLLDAKIDPEEFTSRLQSELKSSPQPYLVPFLKKSLPALRLSLLNSQQSLAQPLQPNKTSVTPVQTSVSVRPHQPNSTTVLPQGIKRAVGPGGQIRMPVVITQTVRATGTLGKPAAIQTGKSPAGVTIQLSGNQKNKLNDPGGGSFRDDDDINDVASMAGVNLTEESARILATNSDLVGTQIRSCKDEAFLSTGLLHRRILETAKRFGVTDVPLEAVNFISHATQSRLRTVLEKVSSIAQHRMDSCKVRDLWKRCFYYIYTVLGEVTFKSNALKYCITP</sequence>
<evidence type="ECO:0000313" key="8">
    <source>
        <dbReference type="Ensembl" id="ENSCCRP00010005441.1"/>
    </source>
</evidence>
<dbReference type="Gene3D" id="1.20.120.1110">
    <property type="entry name" value="TAFH/NHR1 domain"/>
    <property type="match status" value="1"/>
</dbReference>
<dbReference type="FunFam" id="1.20.120.1110:FF:000003">
    <property type="entry name" value="Transcription initiation factor TFIID subunit 4"/>
    <property type="match status" value="1"/>
</dbReference>
<dbReference type="SMART" id="SM00549">
    <property type="entry name" value="TAFH"/>
    <property type="match status" value="1"/>
</dbReference>
<feature type="region of interest" description="Disordered" evidence="6">
    <location>
        <begin position="27"/>
        <end position="113"/>
    </location>
</feature>
<evidence type="ECO:0000256" key="2">
    <source>
        <dbReference type="ARBA" id="ARBA00006178"/>
    </source>
</evidence>
<dbReference type="PANTHER" id="PTHR15138">
    <property type="entry name" value="TRANSCRIPTION INITIATION FACTOR TFIID SUBUNIT 4"/>
    <property type="match status" value="1"/>
</dbReference>
<dbReference type="Pfam" id="PF05236">
    <property type="entry name" value="TAF4"/>
    <property type="match status" value="1"/>
</dbReference>
<name>A0A8C1G906_CYPCA</name>
<comment type="similarity">
    <text evidence="2">Belongs to the TAF4 family.</text>
</comment>
<dbReference type="AlphaFoldDB" id="A0A8C1G906"/>
<feature type="region of interest" description="Disordered" evidence="6">
    <location>
        <begin position="378"/>
        <end position="416"/>
    </location>
</feature>
<keyword evidence="4" id="KW-0804">Transcription</keyword>
<dbReference type="GO" id="GO:0016251">
    <property type="term" value="F:RNA polymerase II general transcription initiation factor activity"/>
    <property type="evidence" value="ECO:0007669"/>
    <property type="project" value="TreeGrafter"/>
</dbReference>